<dbReference type="Pfam" id="PF09691">
    <property type="entry name" value="T2SS_PulS_OutS"/>
    <property type="match status" value="1"/>
</dbReference>
<feature type="signal peptide" evidence="1">
    <location>
        <begin position="1"/>
        <end position="24"/>
    </location>
</feature>
<dbReference type="Gene3D" id="1.20.58.1630">
    <property type="entry name" value="Chaperone lipoprotein PulS/OutS"/>
    <property type="match status" value="1"/>
</dbReference>
<dbReference type="NCBIfam" id="NF037975">
    <property type="entry name" value="pilot_rel_YacC"/>
    <property type="match status" value="1"/>
</dbReference>
<protein>
    <submittedName>
        <fullName evidence="2">YacC family pilotin-like protein</fullName>
    </submittedName>
</protein>
<accession>A0ABY8P3V0</accession>
<dbReference type="InterPro" id="IPR019114">
    <property type="entry name" value="Chap_lipoprot_PulS/OutS-like"/>
</dbReference>
<dbReference type="RefSeq" id="WP_280937703.1">
    <property type="nucleotide sequence ID" value="NZ_CP123759.1"/>
</dbReference>
<name>A0ABY8P3V0_9GAMM</name>
<evidence type="ECO:0000313" key="2">
    <source>
        <dbReference type="EMBL" id="WGO83029.1"/>
    </source>
</evidence>
<sequence>MRKIIFISHIALLFWFIFSTKASALSSNETENLADLTAVYIFLKHDCGYTQIPDREIERAIFYFAQSNHWDLSNYDKPAMEKLNEERYDDLKKIPIPRKKKCRVLADDALALFAYVK</sequence>
<evidence type="ECO:0000313" key="3">
    <source>
        <dbReference type="Proteomes" id="UP001231859"/>
    </source>
</evidence>
<evidence type="ECO:0000256" key="1">
    <source>
        <dbReference type="SAM" id="SignalP"/>
    </source>
</evidence>
<organism evidence="2 3">
    <name type="scientific">Arsenophonus apicola</name>
    <dbReference type="NCBI Taxonomy" id="2879119"/>
    <lineage>
        <taxon>Bacteria</taxon>
        <taxon>Pseudomonadati</taxon>
        <taxon>Pseudomonadota</taxon>
        <taxon>Gammaproteobacteria</taxon>
        <taxon>Enterobacterales</taxon>
        <taxon>Morganellaceae</taxon>
        <taxon>Arsenophonus</taxon>
    </lineage>
</organism>
<gene>
    <name evidence="2" type="ORF">QG404_11855</name>
</gene>
<reference evidence="2 3" key="1">
    <citation type="submission" date="2023-04" db="EMBL/GenBank/DDBJ databases">
        <title>Genome dynamics across the evolutionary transition to endosymbiosis.</title>
        <authorList>
            <person name="Siozios S."/>
            <person name="Nadal-Jimenez P."/>
            <person name="Azagi T."/>
            <person name="Sprong H."/>
            <person name="Frost C.L."/>
            <person name="Parratt S.R."/>
            <person name="Taylor G."/>
            <person name="Brettell L."/>
            <person name="Lew K.C."/>
            <person name="Croft L."/>
            <person name="King K.C."/>
            <person name="Brockhurst M.A."/>
            <person name="Hypsa V."/>
            <person name="Novakova E."/>
            <person name="Darby A.C."/>
            <person name="Hurst G.D.D."/>
        </authorList>
    </citation>
    <scope>NUCLEOTIDE SEQUENCE [LARGE SCALE GENOMIC DNA]</scope>
    <source>
        <strain evidence="3">aApi_AU</strain>
    </source>
</reference>
<feature type="chain" id="PRO_5046526939" evidence="1">
    <location>
        <begin position="25"/>
        <end position="117"/>
    </location>
</feature>
<keyword evidence="1" id="KW-0732">Signal</keyword>
<dbReference type="EMBL" id="CP123759">
    <property type="protein sequence ID" value="WGO83029.1"/>
    <property type="molecule type" value="Genomic_DNA"/>
</dbReference>
<keyword evidence="3" id="KW-1185">Reference proteome</keyword>
<dbReference type="InterPro" id="IPR038432">
    <property type="entry name" value="PulS/OutS-like_sf"/>
</dbReference>
<dbReference type="Proteomes" id="UP001231859">
    <property type="component" value="Chromosome"/>
</dbReference>
<proteinExistence type="predicted"/>